<dbReference type="Proteomes" id="UP001214638">
    <property type="component" value="Unassembled WGS sequence"/>
</dbReference>
<accession>A0AAD9PJG2</accession>
<reference evidence="1" key="1">
    <citation type="journal article" date="2023" name="Nat. Microbiol.">
        <title>Babesia duncani multi-omics identifies virulence factors and drug targets.</title>
        <authorList>
            <person name="Singh P."/>
            <person name="Lonardi S."/>
            <person name="Liang Q."/>
            <person name="Vydyam P."/>
            <person name="Khabirova E."/>
            <person name="Fang T."/>
            <person name="Gihaz S."/>
            <person name="Thekkiniath J."/>
            <person name="Munshi M."/>
            <person name="Abel S."/>
            <person name="Ciampossin L."/>
            <person name="Batugedara G."/>
            <person name="Gupta M."/>
            <person name="Lu X.M."/>
            <person name="Lenz T."/>
            <person name="Chakravarty S."/>
            <person name="Cornillot E."/>
            <person name="Hu Y."/>
            <person name="Ma W."/>
            <person name="Gonzalez L.M."/>
            <person name="Sanchez S."/>
            <person name="Estrada K."/>
            <person name="Sanchez-Flores A."/>
            <person name="Montero E."/>
            <person name="Harb O.S."/>
            <person name="Le Roch K.G."/>
            <person name="Mamoun C.B."/>
        </authorList>
    </citation>
    <scope>NUCLEOTIDE SEQUENCE</scope>
    <source>
        <strain evidence="1">WA1</strain>
    </source>
</reference>
<evidence type="ECO:0000313" key="2">
    <source>
        <dbReference type="Proteomes" id="UP001214638"/>
    </source>
</evidence>
<dbReference type="EMBL" id="JALLKP010000003">
    <property type="protein sequence ID" value="KAK2195961.1"/>
    <property type="molecule type" value="Genomic_DNA"/>
</dbReference>
<evidence type="ECO:0000313" key="1">
    <source>
        <dbReference type="EMBL" id="KAK2195961.1"/>
    </source>
</evidence>
<proteinExistence type="predicted"/>
<organism evidence="1 2">
    <name type="scientific">Babesia duncani</name>
    <dbReference type="NCBI Taxonomy" id="323732"/>
    <lineage>
        <taxon>Eukaryota</taxon>
        <taxon>Sar</taxon>
        <taxon>Alveolata</taxon>
        <taxon>Apicomplexa</taxon>
        <taxon>Aconoidasida</taxon>
        <taxon>Piroplasmida</taxon>
        <taxon>Babesiidae</taxon>
        <taxon>Babesia</taxon>
    </lineage>
</organism>
<gene>
    <name evidence="1" type="ORF">BdWA1_002559</name>
</gene>
<dbReference type="KEGG" id="bdw:94336856"/>
<keyword evidence="2" id="KW-1185">Reference proteome</keyword>
<protein>
    <submittedName>
        <fullName evidence="1">Uncharacterized protein</fullName>
    </submittedName>
</protein>
<sequence>MNRLLDSIVYYRIELYPYFFQLFSELRHVHGLETIVSAIEDSGALKLYKVNTLIDLFYYYSSLIGKSGQNRAFSNALAGEIYDKIRGGQIRFNKGLLSKLLHALNSGENTPLLYKQIARLVLPAIHNELEDPTWHPKRVISILTCLANLQILQEAHFKLACSTLQARLDDLNTGDLETLFQLCKEFKAPKLARAVKDKILLYNQLAP</sequence>
<dbReference type="AlphaFoldDB" id="A0AAD9PJG2"/>
<comment type="caution">
    <text evidence="1">The sequence shown here is derived from an EMBL/GenBank/DDBJ whole genome shotgun (WGS) entry which is preliminary data.</text>
</comment>
<dbReference type="GeneID" id="94336856"/>
<name>A0AAD9PJG2_9APIC</name>
<dbReference type="RefSeq" id="XP_067802803.1">
    <property type="nucleotide sequence ID" value="XM_067947581.1"/>
</dbReference>